<dbReference type="PANTHER" id="PTHR43513">
    <property type="entry name" value="DIHYDROOROTATE DEHYDROGENASE B (NAD(+)), ELECTRON TRANSFER SUBUNIT"/>
    <property type="match status" value="1"/>
</dbReference>
<evidence type="ECO:0000313" key="2">
    <source>
        <dbReference type="EMBL" id="TFC76974.1"/>
    </source>
</evidence>
<name>A0A4R8XJP2_9MICO</name>
<dbReference type="InterPro" id="IPR017927">
    <property type="entry name" value="FAD-bd_FR_type"/>
</dbReference>
<keyword evidence="3" id="KW-1185">Reference proteome</keyword>
<dbReference type="EMBL" id="SOGN01000063">
    <property type="protein sequence ID" value="TFC76974.1"/>
    <property type="molecule type" value="Genomic_DNA"/>
</dbReference>
<dbReference type="InterPro" id="IPR017938">
    <property type="entry name" value="Riboflavin_synthase-like_b-brl"/>
</dbReference>
<dbReference type="InterPro" id="IPR019480">
    <property type="entry name" value="Dihydroorotate_DH_Fe-S-bd"/>
</dbReference>
<reference evidence="2 3" key="1">
    <citation type="submission" date="2019-03" db="EMBL/GenBank/DDBJ databases">
        <title>Genomics of glacier-inhabiting Cryobacterium strains.</title>
        <authorList>
            <person name="Liu Q."/>
            <person name="Xin Y.-H."/>
        </authorList>
    </citation>
    <scope>NUCLEOTIDE SEQUENCE [LARGE SCALE GENOMIC DNA]</scope>
    <source>
        <strain evidence="2 3">TMT2-48-2</strain>
    </source>
</reference>
<dbReference type="SUPFAM" id="SSF52343">
    <property type="entry name" value="Ferredoxin reductase-like, C-terminal NADP-linked domain"/>
    <property type="match status" value="1"/>
</dbReference>
<dbReference type="PROSITE" id="PS51384">
    <property type="entry name" value="FAD_FR"/>
    <property type="match status" value="1"/>
</dbReference>
<sequence>MTSTTGNTPAAPATAAETPAVAAAREDLAALRRQQAFAAADEAALDGLIAVRPPERRPRPDPVWDDAPVLVHEVVGERYRRLVLATDTIATTALAGQFLMITVPPAEGERILLPRPMAIHRRHPEQGTVEVIYGVAGRGTTALADVAVGESLLVTGPLGRGFEFPDAAEPDAALPTAAHPRPARTALMIGRGVGVCAIMGSVEDAARLGIAATVVLSGRSRANLIGPADCAELGARVIPVTDDDGSSALPALGGRLRGLFGSAPPDVILVCGAGVLARLAAELGAEWGVPVQVSLEAHMACGLGYCHGCAAPVATDPAVEGPLVCVDGPVFDAVLPGG</sequence>
<dbReference type="Proteomes" id="UP000298433">
    <property type="component" value="Unassembled WGS sequence"/>
</dbReference>
<organism evidence="2 3">
    <name type="scientific">Cryobacterium cheniae</name>
    <dbReference type="NCBI Taxonomy" id="1259262"/>
    <lineage>
        <taxon>Bacteria</taxon>
        <taxon>Bacillati</taxon>
        <taxon>Actinomycetota</taxon>
        <taxon>Actinomycetes</taxon>
        <taxon>Micrococcales</taxon>
        <taxon>Microbacteriaceae</taxon>
        <taxon>Cryobacterium</taxon>
    </lineage>
</organism>
<dbReference type="InterPro" id="IPR039261">
    <property type="entry name" value="FNR_nucleotide-bd"/>
</dbReference>
<dbReference type="GO" id="GO:0016491">
    <property type="term" value="F:oxidoreductase activity"/>
    <property type="evidence" value="ECO:0007669"/>
    <property type="project" value="InterPro"/>
</dbReference>
<dbReference type="InterPro" id="IPR037117">
    <property type="entry name" value="Dihydroorotate_DH_ele_sf"/>
</dbReference>
<dbReference type="OrthoDB" id="9796486at2"/>
<feature type="domain" description="FAD-binding FR-type" evidence="1">
    <location>
        <begin position="62"/>
        <end position="164"/>
    </location>
</feature>
<protein>
    <submittedName>
        <fullName evidence="2">Dihydroorotate oxidase electron transfer subunit</fullName>
    </submittedName>
</protein>
<dbReference type="AlphaFoldDB" id="A0A4R8XJP2"/>
<comment type="caution">
    <text evidence="2">The sequence shown here is derived from an EMBL/GenBank/DDBJ whole genome shotgun (WGS) entry which is preliminary data.</text>
</comment>
<evidence type="ECO:0000259" key="1">
    <source>
        <dbReference type="PROSITE" id="PS51384"/>
    </source>
</evidence>
<gene>
    <name evidence="2" type="ORF">E3T23_14065</name>
</gene>
<dbReference type="SUPFAM" id="SSF63380">
    <property type="entry name" value="Riboflavin synthase domain-like"/>
    <property type="match status" value="1"/>
</dbReference>
<accession>A0A4R8XJP2</accession>
<proteinExistence type="predicted"/>
<dbReference type="InterPro" id="IPR050353">
    <property type="entry name" value="PyrK_electron_transfer"/>
</dbReference>
<dbReference type="Gene3D" id="2.10.240.10">
    <property type="entry name" value="Dihydroorotate dehydrogenase, electron transfer subunit"/>
    <property type="match status" value="1"/>
</dbReference>
<dbReference type="RefSeq" id="WP_134371135.1">
    <property type="nucleotide sequence ID" value="NZ_SOGN01000063.1"/>
</dbReference>
<dbReference type="Pfam" id="PF10418">
    <property type="entry name" value="DHODB_Fe-S_bind"/>
    <property type="match status" value="1"/>
</dbReference>
<evidence type="ECO:0000313" key="3">
    <source>
        <dbReference type="Proteomes" id="UP000298433"/>
    </source>
</evidence>
<dbReference type="Gene3D" id="2.40.30.10">
    <property type="entry name" value="Translation factors"/>
    <property type="match status" value="1"/>
</dbReference>
<dbReference type="PANTHER" id="PTHR43513:SF3">
    <property type="entry name" value="DIHYDROOROTATE DEHYDROGENASE B (NAD(+)), ELECTRON TRANSFER SUBUNIT-RELATED"/>
    <property type="match status" value="1"/>
</dbReference>